<keyword evidence="3" id="KW-0568">Pathogenesis-related protein</keyword>
<dbReference type="InterPro" id="IPR000916">
    <property type="entry name" value="Bet_v_I/MLP"/>
</dbReference>
<dbReference type="AlphaFoldDB" id="A0AAV1RF71"/>
<reference evidence="5 6" key="1">
    <citation type="submission" date="2024-01" db="EMBL/GenBank/DDBJ databases">
        <authorList>
            <person name="Waweru B."/>
        </authorList>
    </citation>
    <scope>NUCLEOTIDE SEQUENCE [LARGE SCALE GENOMIC DNA]</scope>
</reference>
<dbReference type="GO" id="GO:0004864">
    <property type="term" value="F:protein phosphatase inhibitor activity"/>
    <property type="evidence" value="ECO:0007669"/>
    <property type="project" value="InterPro"/>
</dbReference>
<evidence type="ECO:0000313" key="5">
    <source>
        <dbReference type="EMBL" id="CAK7333273.1"/>
    </source>
</evidence>
<dbReference type="Proteomes" id="UP001314170">
    <property type="component" value="Unassembled WGS sequence"/>
</dbReference>
<proteinExistence type="inferred from homology"/>
<keyword evidence="6" id="KW-1185">Reference proteome</keyword>
<dbReference type="SUPFAM" id="SSF55961">
    <property type="entry name" value="Bet v1-like"/>
    <property type="match status" value="1"/>
</dbReference>
<dbReference type="Pfam" id="PF00407">
    <property type="entry name" value="Bet_v_1"/>
    <property type="match status" value="1"/>
</dbReference>
<dbReference type="GO" id="GO:0009738">
    <property type="term" value="P:abscisic acid-activated signaling pathway"/>
    <property type="evidence" value="ECO:0007669"/>
    <property type="project" value="InterPro"/>
</dbReference>
<protein>
    <recommendedName>
        <fullName evidence="4">Bet v I/Major latex protein domain-containing protein</fullName>
    </recommendedName>
</protein>
<dbReference type="GO" id="GO:0038023">
    <property type="term" value="F:signaling receptor activity"/>
    <property type="evidence" value="ECO:0007669"/>
    <property type="project" value="InterPro"/>
</dbReference>
<keyword evidence="2" id="KW-0611">Plant defense</keyword>
<accession>A0AAV1RF71</accession>
<evidence type="ECO:0000313" key="6">
    <source>
        <dbReference type="Proteomes" id="UP001314170"/>
    </source>
</evidence>
<dbReference type="GO" id="GO:0005634">
    <property type="term" value="C:nucleus"/>
    <property type="evidence" value="ECO:0007669"/>
    <property type="project" value="TreeGrafter"/>
</dbReference>
<feature type="domain" description="Bet v I/Major latex protein" evidence="4">
    <location>
        <begin position="1"/>
        <end position="157"/>
    </location>
</feature>
<dbReference type="GO" id="GO:0006952">
    <property type="term" value="P:defense response"/>
    <property type="evidence" value="ECO:0007669"/>
    <property type="project" value="UniProtKB-KW"/>
</dbReference>
<evidence type="ECO:0000256" key="2">
    <source>
        <dbReference type="ARBA" id="ARBA00022821"/>
    </source>
</evidence>
<dbReference type="InterPro" id="IPR024949">
    <property type="entry name" value="Bet_v_I_allergen"/>
</dbReference>
<dbReference type="PANTHER" id="PTHR31213">
    <property type="entry name" value="OS08G0374000 PROTEIN-RELATED"/>
    <property type="match status" value="1"/>
</dbReference>
<sequence>MVSGIIYGEHTSPVPVDRLWKATFCDGHNLVPKLMPGIISSVVILEGDGIGVGSIKKFNFTDAVKEFSYVKDRVEVMDQENHIFKYSIIEGGVLGVKVKSFFAEVGLTSTNEGGCLAKLKIEYEPIGDSLLSEEDANDVTKGVLAMVKAVDAYLVANPSAYA</sequence>
<dbReference type="InterPro" id="IPR050279">
    <property type="entry name" value="Plant_def-hormone_signal"/>
</dbReference>
<dbReference type="PRINTS" id="PR00634">
    <property type="entry name" value="BETALLERGEN"/>
</dbReference>
<dbReference type="Gene3D" id="3.30.530.20">
    <property type="match status" value="1"/>
</dbReference>
<dbReference type="EMBL" id="CAWUPB010000913">
    <property type="protein sequence ID" value="CAK7333273.1"/>
    <property type="molecule type" value="Genomic_DNA"/>
</dbReference>
<dbReference type="InterPro" id="IPR023393">
    <property type="entry name" value="START-like_dom_sf"/>
</dbReference>
<comment type="caution">
    <text evidence="5">The sequence shown here is derived from an EMBL/GenBank/DDBJ whole genome shotgun (WGS) entry which is preliminary data.</text>
</comment>
<dbReference type="CDD" id="cd07816">
    <property type="entry name" value="Bet_v1-like"/>
    <property type="match status" value="1"/>
</dbReference>
<dbReference type="SMART" id="SM01037">
    <property type="entry name" value="Bet_v_1"/>
    <property type="match status" value="1"/>
</dbReference>
<dbReference type="FunFam" id="3.30.530.20:FF:000007">
    <property type="entry name" value="Major pollen allergen Bet v 1-A"/>
    <property type="match status" value="1"/>
</dbReference>
<gene>
    <name evidence="5" type="ORF">DCAF_LOCUS9404</name>
</gene>
<name>A0AAV1RF71_9ROSI</name>
<dbReference type="GO" id="GO:0010427">
    <property type="term" value="F:abscisic acid binding"/>
    <property type="evidence" value="ECO:0007669"/>
    <property type="project" value="InterPro"/>
</dbReference>
<organism evidence="5 6">
    <name type="scientific">Dovyalis caffra</name>
    <dbReference type="NCBI Taxonomy" id="77055"/>
    <lineage>
        <taxon>Eukaryota</taxon>
        <taxon>Viridiplantae</taxon>
        <taxon>Streptophyta</taxon>
        <taxon>Embryophyta</taxon>
        <taxon>Tracheophyta</taxon>
        <taxon>Spermatophyta</taxon>
        <taxon>Magnoliopsida</taxon>
        <taxon>eudicotyledons</taxon>
        <taxon>Gunneridae</taxon>
        <taxon>Pentapetalae</taxon>
        <taxon>rosids</taxon>
        <taxon>fabids</taxon>
        <taxon>Malpighiales</taxon>
        <taxon>Salicaceae</taxon>
        <taxon>Flacourtieae</taxon>
        <taxon>Dovyalis</taxon>
    </lineage>
</organism>
<dbReference type="PANTHER" id="PTHR31213:SF201">
    <property type="entry name" value="OS03G0300400 PROTEIN"/>
    <property type="match status" value="1"/>
</dbReference>
<comment type="similarity">
    <text evidence="1">Belongs to the BetVI family.</text>
</comment>
<dbReference type="GO" id="GO:0005737">
    <property type="term" value="C:cytoplasm"/>
    <property type="evidence" value="ECO:0007669"/>
    <property type="project" value="TreeGrafter"/>
</dbReference>
<evidence type="ECO:0000259" key="4">
    <source>
        <dbReference type="SMART" id="SM01037"/>
    </source>
</evidence>
<evidence type="ECO:0000256" key="1">
    <source>
        <dbReference type="ARBA" id="ARBA00009744"/>
    </source>
</evidence>
<evidence type="ECO:0000256" key="3">
    <source>
        <dbReference type="ARBA" id="ARBA00023265"/>
    </source>
</evidence>